<dbReference type="InterPro" id="IPR048666">
    <property type="entry name" value="RedAm-like_C"/>
</dbReference>
<proteinExistence type="inferred from homology"/>
<evidence type="ECO:0000256" key="2">
    <source>
        <dbReference type="ARBA" id="ARBA00023002"/>
    </source>
</evidence>
<comment type="similarity">
    <text evidence="1">Belongs to the HIBADH-related family.</text>
</comment>
<evidence type="ECO:0000313" key="5">
    <source>
        <dbReference type="EMBL" id="ANY71570.1"/>
    </source>
</evidence>
<dbReference type="Pfam" id="PF03446">
    <property type="entry name" value="NAD_binding_2"/>
    <property type="match status" value="1"/>
</dbReference>
<evidence type="ECO:0000259" key="3">
    <source>
        <dbReference type="Pfam" id="PF03446"/>
    </source>
</evidence>
<dbReference type="Gene3D" id="3.40.50.720">
    <property type="entry name" value="NAD(P)-binding Rossmann-like Domain"/>
    <property type="match status" value="1"/>
</dbReference>
<dbReference type="SUPFAM" id="SSF51735">
    <property type="entry name" value="NAD(P)-binding Rossmann-fold domains"/>
    <property type="match status" value="1"/>
</dbReference>
<dbReference type="GO" id="GO:0050661">
    <property type="term" value="F:NADP binding"/>
    <property type="evidence" value="ECO:0007669"/>
    <property type="project" value="InterPro"/>
</dbReference>
<feature type="domain" description="6-phosphogluconate dehydrogenase NADP-binding" evidence="3">
    <location>
        <begin position="23"/>
        <end position="177"/>
    </location>
</feature>
<dbReference type="EMBL" id="CP016809">
    <property type="protein sequence ID" value="ANY71570.1"/>
    <property type="molecule type" value="Genomic_DNA"/>
</dbReference>
<dbReference type="AlphaFoldDB" id="A0A1B2DV20"/>
<dbReference type="KEGG" id="pib:BBD41_02675"/>
<dbReference type="PANTHER" id="PTHR43580">
    <property type="entry name" value="OXIDOREDUCTASE GLYR1-RELATED"/>
    <property type="match status" value="1"/>
</dbReference>
<dbReference type="InterPro" id="IPR036291">
    <property type="entry name" value="NAD(P)-bd_dom_sf"/>
</dbReference>
<dbReference type="PIRSF" id="PIRSF000103">
    <property type="entry name" value="HIBADH"/>
    <property type="match status" value="1"/>
</dbReference>
<sequence>MVNEWEFSSSISNDTEPHTKVAVSVLGLGPMGQALAGAFLKNGHPVTVWNRTPGKAGDLTRQGAVLAESVTDAASASELIMICVLDYNAVRAILSPAMVELKGRTVVNLTADTPERAREMAGWASANGIDYVDGAIMTPTPTIGEATAVILYSGPEDVYLRHRQALASLGGKASYLGSDPGRAAAYDITLLNLYWTAMNGYMHSLALARAENIAASDLAPYAHGIVEIMPAIMTQLAEEVDRGVYPGDRSNIISAAASMEHITHVAEHHGLDSSILGAGLTVANKAIQAGFGEEGFSRLVEFHKR</sequence>
<dbReference type="InterPro" id="IPR006115">
    <property type="entry name" value="6PGDH_NADP-bd"/>
</dbReference>
<dbReference type="PANTHER" id="PTHR43580:SF2">
    <property type="entry name" value="CYTOKINE-LIKE NUCLEAR FACTOR N-PAC"/>
    <property type="match status" value="1"/>
</dbReference>
<evidence type="ECO:0000256" key="1">
    <source>
        <dbReference type="ARBA" id="ARBA00009080"/>
    </source>
</evidence>
<name>A0A1B2DV20_9BACL</name>
<dbReference type="RefSeq" id="WP_099476622.1">
    <property type="nucleotide sequence ID" value="NZ_CP016809.1"/>
</dbReference>
<dbReference type="InterPro" id="IPR013328">
    <property type="entry name" value="6PGD_dom2"/>
</dbReference>
<feature type="domain" description="NADPH-dependent reductive aminase-like C-terminal" evidence="4">
    <location>
        <begin position="179"/>
        <end position="304"/>
    </location>
</feature>
<dbReference type="InterPro" id="IPR015815">
    <property type="entry name" value="HIBADH-related"/>
</dbReference>
<evidence type="ECO:0000259" key="4">
    <source>
        <dbReference type="Pfam" id="PF21761"/>
    </source>
</evidence>
<dbReference type="Pfam" id="PF21761">
    <property type="entry name" value="RedAm-like_C"/>
    <property type="match status" value="1"/>
</dbReference>
<dbReference type="InterPro" id="IPR051265">
    <property type="entry name" value="HIBADH-related_NP60_sf"/>
</dbReference>
<dbReference type="Gene3D" id="1.10.1040.10">
    <property type="entry name" value="N-(1-d-carboxylethyl)-l-norvaline Dehydrogenase, domain 2"/>
    <property type="match status" value="1"/>
</dbReference>
<dbReference type="GO" id="GO:0016491">
    <property type="term" value="F:oxidoreductase activity"/>
    <property type="evidence" value="ECO:0007669"/>
    <property type="project" value="UniProtKB-KW"/>
</dbReference>
<reference evidence="5" key="1">
    <citation type="submission" date="2016-08" db="EMBL/GenBank/DDBJ databases">
        <title>Complete Genome Seqeunce of Paenibacillus sp. nov. IHBB 9852 from high altitute lake of Indian trans-Himalayas.</title>
        <authorList>
            <person name="Kiran S."/>
            <person name="Swarnkar M.K."/>
            <person name="Rana A."/>
            <person name="Tewari R."/>
            <person name="Gulati A."/>
        </authorList>
    </citation>
    <scope>NUCLEOTIDE SEQUENCE [LARGE SCALE GENOMIC DNA]</scope>
    <source>
        <strain evidence="5">IHBB 9852</strain>
    </source>
</reference>
<keyword evidence="2" id="KW-0560">Oxidoreductase</keyword>
<organism evidence="5">
    <name type="scientific">Paenibacillus ihbetae</name>
    <dbReference type="NCBI Taxonomy" id="1870820"/>
    <lineage>
        <taxon>Bacteria</taxon>
        <taxon>Bacillati</taxon>
        <taxon>Bacillota</taxon>
        <taxon>Bacilli</taxon>
        <taxon>Bacillales</taxon>
        <taxon>Paenibacillaceae</taxon>
        <taxon>Paenibacillus</taxon>
    </lineage>
</organism>
<gene>
    <name evidence="5" type="ORF">BBD41_02675</name>
</gene>
<protein>
    <submittedName>
        <fullName evidence="5">Dehydrogenase</fullName>
    </submittedName>
</protein>
<accession>A0A1B2DV20</accession>